<dbReference type="OrthoDB" id="2675631at2"/>
<protein>
    <submittedName>
        <fullName evidence="3">Abortive phage infection protein</fullName>
    </submittedName>
</protein>
<reference evidence="3 4" key="1">
    <citation type="submission" date="2016-02" db="EMBL/GenBank/DDBJ databases">
        <title>Paenibacillus sp. LPB0068, isolated from Crassostrea gigas.</title>
        <authorList>
            <person name="Shin S.-K."/>
            <person name="Yi H."/>
        </authorList>
    </citation>
    <scope>NUCLEOTIDE SEQUENCE [LARGE SCALE GENOMIC DNA]</scope>
    <source>
        <strain evidence="3 4">LPB0068</strain>
    </source>
</reference>
<dbReference type="KEGG" id="pcx:LPB68_06985"/>
<keyword evidence="1" id="KW-0812">Transmembrane</keyword>
<dbReference type="InterPro" id="IPR003675">
    <property type="entry name" value="Rce1/LyrA-like_dom"/>
</dbReference>
<proteinExistence type="predicted"/>
<keyword evidence="1" id="KW-1133">Transmembrane helix</keyword>
<feature type="transmembrane region" description="Helical" evidence="1">
    <location>
        <begin position="431"/>
        <end position="449"/>
    </location>
</feature>
<evidence type="ECO:0000313" key="4">
    <source>
        <dbReference type="Proteomes" id="UP000077134"/>
    </source>
</evidence>
<gene>
    <name evidence="3" type="ORF">PNBC_00065</name>
</gene>
<feature type="transmembrane region" description="Helical" evidence="1">
    <location>
        <begin position="266"/>
        <end position="288"/>
    </location>
</feature>
<feature type="transmembrane region" description="Helical" evidence="1">
    <location>
        <begin position="300"/>
        <end position="323"/>
    </location>
</feature>
<feature type="transmembrane region" description="Helical" evidence="1">
    <location>
        <begin position="480"/>
        <end position="499"/>
    </location>
</feature>
<dbReference type="RefSeq" id="WP_068653987.1">
    <property type="nucleotide sequence ID" value="NZ_CP017770.1"/>
</dbReference>
<dbReference type="Pfam" id="PF02517">
    <property type="entry name" value="Rce1-like"/>
    <property type="match status" value="1"/>
</dbReference>
<organism evidence="3 4">
    <name type="scientific">Paenibacillus crassostreae</name>
    <dbReference type="NCBI Taxonomy" id="1763538"/>
    <lineage>
        <taxon>Bacteria</taxon>
        <taxon>Bacillati</taxon>
        <taxon>Bacillota</taxon>
        <taxon>Bacilli</taxon>
        <taxon>Bacillales</taxon>
        <taxon>Paenibacillaceae</taxon>
        <taxon>Paenibacillus</taxon>
    </lineage>
</organism>
<comment type="caution">
    <text evidence="3">The sequence shown here is derived from an EMBL/GenBank/DDBJ whole genome shotgun (WGS) entry which is preliminary data.</text>
</comment>
<feature type="domain" description="CAAX prenyl protease 2/Lysostaphin resistance protein A-like" evidence="2">
    <location>
        <begin position="397"/>
        <end position="489"/>
    </location>
</feature>
<feature type="transmembrane region" description="Helical" evidence="1">
    <location>
        <begin position="455"/>
        <end position="473"/>
    </location>
</feature>
<evidence type="ECO:0000259" key="2">
    <source>
        <dbReference type="Pfam" id="PF02517"/>
    </source>
</evidence>
<feature type="transmembrane region" description="Helical" evidence="1">
    <location>
        <begin position="357"/>
        <end position="376"/>
    </location>
</feature>
<feature type="transmembrane region" description="Helical" evidence="1">
    <location>
        <begin position="234"/>
        <end position="259"/>
    </location>
</feature>
<dbReference type="GO" id="GO:0080120">
    <property type="term" value="P:CAAX-box protein maturation"/>
    <property type="evidence" value="ECO:0007669"/>
    <property type="project" value="UniProtKB-ARBA"/>
</dbReference>
<feature type="transmembrane region" description="Helical" evidence="1">
    <location>
        <begin position="396"/>
        <end position="419"/>
    </location>
</feature>
<accession>A0A167GQ79</accession>
<name>A0A167GQ79_9BACL</name>
<dbReference type="EMBL" id="LSFN01000001">
    <property type="protein sequence ID" value="OAB77797.1"/>
    <property type="molecule type" value="Genomic_DNA"/>
</dbReference>
<dbReference type="Proteomes" id="UP000077134">
    <property type="component" value="Unassembled WGS sequence"/>
</dbReference>
<dbReference type="STRING" id="1763538.LPB68_06985"/>
<keyword evidence="4" id="KW-1185">Reference proteome</keyword>
<feature type="transmembrane region" description="Helical" evidence="1">
    <location>
        <begin position="12"/>
        <end position="34"/>
    </location>
</feature>
<dbReference type="AlphaFoldDB" id="A0A167GQ79"/>
<dbReference type="GO" id="GO:0004175">
    <property type="term" value="F:endopeptidase activity"/>
    <property type="evidence" value="ECO:0007669"/>
    <property type="project" value="UniProtKB-ARBA"/>
</dbReference>
<keyword evidence="1" id="KW-0472">Membrane</keyword>
<sequence length="543" mass="61233">MNSLGQPLKLKANYKVLGILGAISLLLFLIVQVFPNTSSDTLEQKSKELITKEQARASATQYAESQLDLHELSSPNSLVTYQSHSELYGYLAKEKLVEYYNDTFEDKYPYDVYRVRLEESDSERIFNIDVHMNSGDVVAFSQDTSTNNFNSMNPRNQEALAKLWLSQLGYEPSQFQIVESSDSKIIFTDSNTMIGKAALQFEFIFDSEQILSFQPSFSVPVEHASYVKGEQNKALWMTILGYGLLTLVLGVLAIVYSALTRKHTSFVRGIFLSSFYFIVSMLSTINMIPTFEAEGMTQASLIFILIFQGVFTLFMSALLYFSLVGGDGLWRKEAGLNPWPRFKEAGYGKYVLNSMQIGYLCAFILLGVQSIIYFTLDLTIHTWSTTDASQSPLNMFYPWMLPLLAWVAGISEEAVYRLFGIPMMKKLVKNTFVACLIPSIIWAFGHTLYPIYPVISRPIELIIIGLIFSFIFLRYGYIAAMFSHVVFNSILMGFSLFTLGDVANISAGIIAMIVPVLVAYTIYFFHSIKKEKPSVTTPPEALQ</sequence>
<feature type="transmembrane region" description="Helical" evidence="1">
    <location>
        <begin position="505"/>
        <end position="525"/>
    </location>
</feature>
<evidence type="ECO:0000256" key="1">
    <source>
        <dbReference type="SAM" id="Phobius"/>
    </source>
</evidence>
<evidence type="ECO:0000313" key="3">
    <source>
        <dbReference type="EMBL" id="OAB77797.1"/>
    </source>
</evidence>